<dbReference type="Gene3D" id="2.60.40.1090">
    <property type="entry name" value="Fimbrial-type adhesion domain"/>
    <property type="match status" value="1"/>
</dbReference>
<dbReference type="PANTHER" id="PTHR33420:SF14">
    <property type="entry name" value="TYPE 1 FIMBRIN D-MANNOSE SPECIFIC ADHESIN"/>
    <property type="match status" value="1"/>
</dbReference>
<dbReference type="Pfam" id="PF00419">
    <property type="entry name" value="Fimbrial"/>
    <property type="match status" value="1"/>
</dbReference>
<keyword evidence="4" id="KW-0732">Signal</keyword>
<dbReference type="AlphaFoldDB" id="A0A1Q8ET72"/>
<comment type="caution">
    <text evidence="6">The sequence shown here is derived from an EMBL/GenBank/DDBJ whole genome shotgun (WGS) entry which is preliminary data.</text>
</comment>
<name>A0A1Q8ET72_9PSED</name>
<evidence type="ECO:0000313" key="6">
    <source>
        <dbReference type="EMBL" id="OLF54997.1"/>
    </source>
</evidence>
<dbReference type="InterPro" id="IPR050263">
    <property type="entry name" value="Bact_Fimbrial_Adh_Pro"/>
</dbReference>
<dbReference type="OrthoDB" id="7031417at2"/>
<dbReference type="GO" id="GO:0009289">
    <property type="term" value="C:pilus"/>
    <property type="evidence" value="ECO:0007669"/>
    <property type="project" value="UniProtKB-SubCell"/>
</dbReference>
<reference evidence="6 7" key="1">
    <citation type="submission" date="2016-12" db="EMBL/GenBank/DDBJ databases">
        <authorList>
            <person name="Song W.-J."/>
            <person name="Kurnit D.M."/>
        </authorList>
    </citation>
    <scope>NUCLEOTIDE SEQUENCE [LARGE SCALE GENOMIC DNA]</scope>
    <source>
        <strain evidence="6 7">PCL1601</strain>
    </source>
</reference>
<evidence type="ECO:0000259" key="5">
    <source>
        <dbReference type="Pfam" id="PF00419"/>
    </source>
</evidence>
<organism evidence="6 7">
    <name type="scientific">Pseudomonas chlororaphis</name>
    <dbReference type="NCBI Taxonomy" id="587753"/>
    <lineage>
        <taxon>Bacteria</taxon>
        <taxon>Pseudomonadati</taxon>
        <taxon>Pseudomonadota</taxon>
        <taxon>Gammaproteobacteria</taxon>
        <taxon>Pseudomonadales</taxon>
        <taxon>Pseudomonadaceae</taxon>
        <taxon>Pseudomonas</taxon>
    </lineage>
</organism>
<dbReference type="InterPro" id="IPR036937">
    <property type="entry name" value="Adhesion_dom_fimbrial_sf"/>
</dbReference>
<dbReference type="InterPro" id="IPR008966">
    <property type="entry name" value="Adhesion_dom_sf"/>
</dbReference>
<evidence type="ECO:0000256" key="1">
    <source>
        <dbReference type="ARBA" id="ARBA00004561"/>
    </source>
</evidence>
<feature type="domain" description="Fimbrial-type adhesion" evidence="5">
    <location>
        <begin position="183"/>
        <end position="323"/>
    </location>
</feature>
<evidence type="ECO:0000313" key="7">
    <source>
        <dbReference type="Proteomes" id="UP000185578"/>
    </source>
</evidence>
<gene>
    <name evidence="6" type="ORF">BTN82_08335</name>
</gene>
<comment type="similarity">
    <text evidence="2">Belongs to the fimbrial protein family.</text>
</comment>
<evidence type="ECO:0000256" key="4">
    <source>
        <dbReference type="SAM" id="SignalP"/>
    </source>
</evidence>
<dbReference type="PANTHER" id="PTHR33420">
    <property type="entry name" value="FIMBRIAL SUBUNIT ELFA-RELATED"/>
    <property type="match status" value="1"/>
</dbReference>
<dbReference type="GO" id="GO:0043709">
    <property type="term" value="P:cell adhesion involved in single-species biofilm formation"/>
    <property type="evidence" value="ECO:0007669"/>
    <property type="project" value="TreeGrafter"/>
</dbReference>
<proteinExistence type="inferred from homology"/>
<sequence length="324" mass="34181">MQKLIFILLFLSCLFARDALAYCSWGEGVSPTSKDIVLPARTTIKAAAIGQELAKHTVSLWGIREGNLFCNGADVASIVATTALKPSALPNTYETGIKGIGVKFCMGLNGGTNSETWCTPFSWTPARAPAIPGFIDVVFVRTDRGVASGKAPMTFNVTWAIGGISLAVRSQGTTELVNDVMFAGCESVGGAVNVPMGKQTIQNIKSGSVKEVPFNFDVRCSGLAANTTVPVKVYFEGSSSGDGLLKLTNQGQTGVASGVGIAVTNDKGIKLPFDIARSIKLDWSRSIADGELYRFAGKAKYVPTTGQMAPGRGDATMNFVLNYN</sequence>
<keyword evidence="3" id="KW-0281">Fimbrium</keyword>
<dbReference type="SUPFAM" id="SSF49401">
    <property type="entry name" value="Bacterial adhesins"/>
    <property type="match status" value="1"/>
</dbReference>
<protein>
    <submittedName>
        <fullName evidence="6">Fimbrial protein</fullName>
    </submittedName>
</protein>
<evidence type="ECO:0000256" key="3">
    <source>
        <dbReference type="ARBA" id="ARBA00023263"/>
    </source>
</evidence>
<accession>A0A1Q8ET72</accession>
<evidence type="ECO:0000256" key="2">
    <source>
        <dbReference type="ARBA" id="ARBA00006671"/>
    </source>
</evidence>
<comment type="subcellular location">
    <subcellularLocation>
        <location evidence="1">Fimbrium</location>
    </subcellularLocation>
</comment>
<feature type="signal peptide" evidence="4">
    <location>
        <begin position="1"/>
        <end position="21"/>
    </location>
</feature>
<dbReference type="InterPro" id="IPR000259">
    <property type="entry name" value="Adhesion_dom_fimbrial"/>
</dbReference>
<dbReference type="Proteomes" id="UP000185578">
    <property type="component" value="Unassembled WGS sequence"/>
</dbReference>
<dbReference type="Gene3D" id="2.60.40.3310">
    <property type="match status" value="1"/>
</dbReference>
<feature type="chain" id="PRO_5011982662" evidence="4">
    <location>
        <begin position="22"/>
        <end position="324"/>
    </location>
</feature>
<dbReference type="EMBL" id="MSCT01000008">
    <property type="protein sequence ID" value="OLF54997.1"/>
    <property type="molecule type" value="Genomic_DNA"/>
</dbReference>